<gene>
    <name evidence="1" type="primary">Vigan.01G103800</name>
    <name evidence="1" type="ORF">VIGAN_01103800</name>
</gene>
<accession>A0A0S3QZ14</accession>
<dbReference type="EMBL" id="AP015034">
    <property type="protein sequence ID" value="BAT73542.1"/>
    <property type="molecule type" value="Genomic_DNA"/>
</dbReference>
<reference evidence="1 2" key="1">
    <citation type="journal article" date="2015" name="Sci. Rep.">
        <title>The power of single molecule real-time sequencing technology in the de novo assembly of a eukaryotic genome.</title>
        <authorList>
            <person name="Sakai H."/>
            <person name="Naito K."/>
            <person name="Ogiso-Tanaka E."/>
            <person name="Takahashi Y."/>
            <person name="Iseki K."/>
            <person name="Muto C."/>
            <person name="Satou K."/>
            <person name="Teruya K."/>
            <person name="Shiroma A."/>
            <person name="Shimoji M."/>
            <person name="Hirano T."/>
            <person name="Itoh T."/>
            <person name="Kaga A."/>
            <person name="Tomooka N."/>
        </authorList>
    </citation>
    <scope>NUCLEOTIDE SEQUENCE [LARGE SCALE GENOMIC DNA]</scope>
    <source>
        <strain evidence="2">cv. Shumari</strain>
    </source>
</reference>
<proteinExistence type="predicted"/>
<dbReference type="Proteomes" id="UP000291084">
    <property type="component" value="Chromosome 1"/>
</dbReference>
<evidence type="ECO:0000313" key="1">
    <source>
        <dbReference type="EMBL" id="BAT73542.1"/>
    </source>
</evidence>
<protein>
    <submittedName>
        <fullName evidence="1">Uncharacterized protein</fullName>
    </submittedName>
</protein>
<name>A0A0S3QZ14_PHAAN</name>
<dbReference type="AlphaFoldDB" id="A0A0S3QZ14"/>
<evidence type="ECO:0000313" key="2">
    <source>
        <dbReference type="Proteomes" id="UP000291084"/>
    </source>
</evidence>
<keyword evidence="2" id="KW-1185">Reference proteome</keyword>
<sequence length="103" mass="11694">MVLYFTLPFLMLSPNIVLQVIKHAFIMRENQLMHTRTKTKSNQSRIRKASQTWFGFFFDNGGTIIGSITAFRFWASPSLLLDNGNGVEGNKRGVINSVELETP</sequence>
<organism evidence="1 2">
    <name type="scientific">Vigna angularis var. angularis</name>
    <dbReference type="NCBI Taxonomy" id="157739"/>
    <lineage>
        <taxon>Eukaryota</taxon>
        <taxon>Viridiplantae</taxon>
        <taxon>Streptophyta</taxon>
        <taxon>Embryophyta</taxon>
        <taxon>Tracheophyta</taxon>
        <taxon>Spermatophyta</taxon>
        <taxon>Magnoliopsida</taxon>
        <taxon>eudicotyledons</taxon>
        <taxon>Gunneridae</taxon>
        <taxon>Pentapetalae</taxon>
        <taxon>rosids</taxon>
        <taxon>fabids</taxon>
        <taxon>Fabales</taxon>
        <taxon>Fabaceae</taxon>
        <taxon>Papilionoideae</taxon>
        <taxon>50 kb inversion clade</taxon>
        <taxon>NPAAA clade</taxon>
        <taxon>indigoferoid/millettioid clade</taxon>
        <taxon>Phaseoleae</taxon>
        <taxon>Vigna</taxon>
    </lineage>
</organism>